<dbReference type="PANTHER" id="PTHR30566:SF5">
    <property type="entry name" value="MECHANOSENSITIVE ION CHANNEL PROTEIN 1, MITOCHONDRIAL-RELATED"/>
    <property type="match status" value="1"/>
</dbReference>
<evidence type="ECO:0000256" key="3">
    <source>
        <dbReference type="ARBA" id="ARBA00022692"/>
    </source>
</evidence>
<organism evidence="8 9">
    <name type="scientific">Vallitalea guaymasensis</name>
    <dbReference type="NCBI Taxonomy" id="1185412"/>
    <lineage>
        <taxon>Bacteria</taxon>
        <taxon>Bacillati</taxon>
        <taxon>Bacillota</taxon>
        <taxon>Clostridia</taxon>
        <taxon>Lachnospirales</taxon>
        <taxon>Vallitaleaceae</taxon>
        <taxon>Vallitalea</taxon>
    </lineage>
</organism>
<dbReference type="Gene3D" id="3.30.70.100">
    <property type="match status" value="1"/>
</dbReference>
<dbReference type="EMBL" id="CP058561">
    <property type="protein sequence ID" value="QUH28104.1"/>
    <property type="molecule type" value="Genomic_DNA"/>
</dbReference>
<dbReference type="Pfam" id="PF00924">
    <property type="entry name" value="MS_channel_2nd"/>
    <property type="match status" value="1"/>
</dbReference>
<dbReference type="Gene3D" id="1.10.287.1260">
    <property type="match status" value="1"/>
</dbReference>
<feature type="transmembrane region" description="Helical" evidence="6">
    <location>
        <begin position="84"/>
        <end position="108"/>
    </location>
</feature>
<feature type="transmembrane region" description="Helical" evidence="6">
    <location>
        <begin position="55"/>
        <end position="72"/>
    </location>
</feature>
<evidence type="ECO:0000256" key="6">
    <source>
        <dbReference type="SAM" id="Phobius"/>
    </source>
</evidence>
<proteinExistence type="predicted"/>
<dbReference type="KEGG" id="vgu:HYG85_03905"/>
<feature type="transmembrane region" description="Helical" evidence="6">
    <location>
        <begin position="13"/>
        <end position="34"/>
    </location>
</feature>
<keyword evidence="9" id="KW-1185">Reference proteome</keyword>
<dbReference type="InterPro" id="IPR010920">
    <property type="entry name" value="LSM_dom_sf"/>
</dbReference>
<name>A0A8J8SAZ6_9FIRM</name>
<dbReference type="SUPFAM" id="SSF82689">
    <property type="entry name" value="Mechanosensitive channel protein MscS (YggB), C-terminal domain"/>
    <property type="match status" value="1"/>
</dbReference>
<dbReference type="GO" id="GO:0055085">
    <property type="term" value="P:transmembrane transport"/>
    <property type="evidence" value="ECO:0007669"/>
    <property type="project" value="InterPro"/>
</dbReference>
<reference evidence="8 9" key="1">
    <citation type="submission" date="2020-07" db="EMBL/GenBank/DDBJ databases">
        <title>Vallitalea guaymasensis genome.</title>
        <authorList>
            <person name="Postec A."/>
        </authorList>
    </citation>
    <scope>NUCLEOTIDE SEQUENCE [LARGE SCALE GENOMIC DNA]</scope>
    <source>
        <strain evidence="8 9">Ra1766G1</strain>
    </source>
</reference>
<gene>
    <name evidence="8" type="ORF">HYG85_03905</name>
</gene>
<dbReference type="PANTHER" id="PTHR30566">
    <property type="entry name" value="YNAI-RELATED MECHANOSENSITIVE ION CHANNEL"/>
    <property type="match status" value="1"/>
</dbReference>
<comment type="subcellular location">
    <subcellularLocation>
        <location evidence="1">Cell membrane</location>
        <topology evidence="1">Multi-pass membrane protein</topology>
    </subcellularLocation>
</comment>
<keyword evidence="5 6" id="KW-0472">Membrane</keyword>
<protein>
    <submittedName>
        <fullName evidence="8">Mechanosensitive ion channel</fullName>
    </submittedName>
</protein>
<dbReference type="InterPro" id="IPR006685">
    <property type="entry name" value="MscS_channel_2nd"/>
</dbReference>
<evidence type="ECO:0000256" key="1">
    <source>
        <dbReference type="ARBA" id="ARBA00004651"/>
    </source>
</evidence>
<dbReference type="RefSeq" id="WP_212692370.1">
    <property type="nucleotide sequence ID" value="NZ_CP058561.1"/>
</dbReference>
<evidence type="ECO:0000256" key="2">
    <source>
        <dbReference type="ARBA" id="ARBA00022475"/>
    </source>
</evidence>
<dbReference type="InterPro" id="IPR023408">
    <property type="entry name" value="MscS_beta-dom_sf"/>
</dbReference>
<evidence type="ECO:0000256" key="4">
    <source>
        <dbReference type="ARBA" id="ARBA00022989"/>
    </source>
</evidence>
<evidence type="ECO:0000259" key="7">
    <source>
        <dbReference type="Pfam" id="PF00924"/>
    </source>
</evidence>
<keyword evidence="3 6" id="KW-0812">Transmembrane</keyword>
<dbReference type="AlphaFoldDB" id="A0A8J8SAZ6"/>
<evidence type="ECO:0000313" key="8">
    <source>
        <dbReference type="EMBL" id="QUH28104.1"/>
    </source>
</evidence>
<feature type="domain" description="Mechanosensitive ion channel MscS" evidence="7">
    <location>
        <begin position="95"/>
        <end position="170"/>
    </location>
</feature>
<keyword evidence="4 6" id="KW-1133">Transmembrane helix</keyword>
<evidence type="ECO:0000313" key="9">
    <source>
        <dbReference type="Proteomes" id="UP000677305"/>
    </source>
</evidence>
<evidence type="ECO:0000256" key="5">
    <source>
        <dbReference type="ARBA" id="ARBA00023136"/>
    </source>
</evidence>
<dbReference type="InterPro" id="IPR011066">
    <property type="entry name" value="MscS_channel_C_sf"/>
</dbReference>
<dbReference type="SUPFAM" id="SSF50182">
    <property type="entry name" value="Sm-like ribonucleoproteins"/>
    <property type="match status" value="1"/>
</dbReference>
<dbReference type="Gene3D" id="2.30.30.60">
    <property type="match status" value="1"/>
</dbReference>
<accession>A0A8J8SAZ6</accession>
<keyword evidence="2" id="KW-1003">Cell membrane</keyword>
<dbReference type="GO" id="GO:0005886">
    <property type="term" value="C:plasma membrane"/>
    <property type="evidence" value="ECO:0007669"/>
    <property type="project" value="UniProtKB-SubCell"/>
</dbReference>
<sequence>MDTIWNYINDNQALIKILWTIIAFVLIMLIIRLINRIIYSTNNENNKYYKARKRVYYFFSTVFIIVCVFLWSDDTANLTTYLGLVSAGVAITLKDLFVNMVAWLFIIIKKPIKAGDRISINEQKGDVIDIRMFQFSLMEISSYENGEQSTGRILIIPNHFIFIHGIVNYDKGFKYIWNEINVLITFESNWEKAKTILTDIGNKHSLHLSEKAARMVEQAKKQYMIHYKNLTPIVYTDVKESGVQLTIRYLCVPRLRRNTINDIWEDILHAFGNEIDIELAYPTMRINYNK</sequence>
<dbReference type="Proteomes" id="UP000677305">
    <property type="component" value="Chromosome"/>
</dbReference>